<dbReference type="AlphaFoldDB" id="A0A2A5JH59"/>
<evidence type="ECO:0000313" key="1">
    <source>
        <dbReference type="EMBL" id="PCK28311.1"/>
    </source>
</evidence>
<dbReference type="PANTHER" id="PTHR35802">
    <property type="entry name" value="PROTEASE SYNTHASE AND SPORULATION PROTEIN PAI 2"/>
    <property type="match status" value="1"/>
</dbReference>
<dbReference type="Gene3D" id="2.30.110.10">
    <property type="entry name" value="Electron Transport, Fmn-binding Protein, Chain A"/>
    <property type="match status" value="1"/>
</dbReference>
<dbReference type="PIRSF" id="PIRSF010372">
    <property type="entry name" value="PaiB"/>
    <property type="match status" value="1"/>
</dbReference>
<comment type="caution">
    <text evidence="1">The sequence shown here is derived from an EMBL/GenBank/DDBJ whole genome shotgun (WGS) entry which is preliminary data.</text>
</comment>
<dbReference type="RefSeq" id="WP_030537447.1">
    <property type="nucleotide sequence ID" value="NZ_CP025959.1"/>
</dbReference>
<dbReference type="PANTHER" id="PTHR35802:SF1">
    <property type="entry name" value="PROTEASE SYNTHASE AND SPORULATION PROTEIN PAI 2"/>
    <property type="match status" value="1"/>
</dbReference>
<protein>
    <submittedName>
        <fullName evidence="1">Transcriptional regulator</fullName>
    </submittedName>
</protein>
<organism evidence="1 2">
    <name type="scientific">Rhodococcus qingshengii</name>
    <dbReference type="NCBI Taxonomy" id="334542"/>
    <lineage>
        <taxon>Bacteria</taxon>
        <taxon>Bacillati</taxon>
        <taxon>Actinomycetota</taxon>
        <taxon>Actinomycetes</taxon>
        <taxon>Mycobacteriales</taxon>
        <taxon>Nocardiaceae</taxon>
        <taxon>Rhodococcus</taxon>
        <taxon>Rhodococcus erythropolis group</taxon>
    </lineage>
</organism>
<dbReference type="EMBL" id="NOVD01000003">
    <property type="protein sequence ID" value="PCK28311.1"/>
    <property type="molecule type" value="Genomic_DNA"/>
</dbReference>
<reference evidence="1 2" key="1">
    <citation type="submission" date="2017-07" db="EMBL/GenBank/DDBJ databases">
        <title>Draft sequence of Rhodococcus enclensis 23b-28.</title>
        <authorList>
            <person name="Besaury L."/>
            <person name="Sancelme M."/>
            <person name="Amato P."/>
            <person name="Lallement A."/>
            <person name="Delort A.-M."/>
        </authorList>
    </citation>
    <scope>NUCLEOTIDE SEQUENCE [LARGE SCALE GENOMIC DNA]</scope>
    <source>
        <strain evidence="1 2">23b-28</strain>
    </source>
</reference>
<sequence>MILPGQFRLSDDAVADSLHAGGFGHLVTPGPETLEVTSMPLLYNAEGNVLEGHLARTNPHWRYTGTSESLVILPGADAYVSPEFYPSKSVHGKVVPTWNYEVLYVYGQLVAHDDEQWLRAHVTALTARHESGRENEWKVTDAPPQFVDAQLRGIVGIELHVARVYGKAKLNQNRSPADRSGVIRGLEKGSFSERETAAAMVAAGLDNG</sequence>
<evidence type="ECO:0000313" key="2">
    <source>
        <dbReference type="Proteomes" id="UP000230886"/>
    </source>
</evidence>
<name>A0A2A5JH59_RHOSG</name>
<dbReference type="Proteomes" id="UP000230886">
    <property type="component" value="Unassembled WGS sequence"/>
</dbReference>
<dbReference type="KEGG" id="rqi:C1M55_29525"/>
<dbReference type="InterPro" id="IPR012349">
    <property type="entry name" value="Split_barrel_FMN-bd"/>
</dbReference>
<dbReference type="SUPFAM" id="SSF50475">
    <property type="entry name" value="FMN-binding split barrel"/>
    <property type="match status" value="1"/>
</dbReference>
<gene>
    <name evidence="1" type="ORF">CHR55_07795</name>
</gene>
<dbReference type="Pfam" id="PF04299">
    <property type="entry name" value="FMN_bind_2"/>
    <property type="match status" value="1"/>
</dbReference>
<proteinExistence type="predicted"/>
<dbReference type="InterPro" id="IPR007396">
    <property type="entry name" value="TR_PAI2-type"/>
</dbReference>
<accession>A0A2A5JH59</accession>